<keyword evidence="1" id="KW-0472">Membrane</keyword>
<feature type="domain" description="6-phosphogluconate dehydrogenase NADP-binding" evidence="2">
    <location>
        <begin position="4"/>
        <end position="87"/>
    </location>
</feature>
<reference evidence="3" key="2">
    <citation type="submission" date="2023-05" db="EMBL/GenBank/DDBJ databases">
        <authorList>
            <consortium name="Lawrence Berkeley National Laboratory"/>
            <person name="Steindorff A."/>
            <person name="Hensen N."/>
            <person name="Bonometti L."/>
            <person name="Westerberg I."/>
            <person name="Brannstrom I.O."/>
            <person name="Guillou S."/>
            <person name="Cros-Aarteil S."/>
            <person name="Calhoun S."/>
            <person name="Haridas S."/>
            <person name="Kuo A."/>
            <person name="Mondo S."/>
            <person name="Pangilinan J."/>
            <person name="Riley R."/>
            <person name="Labutti K."/>
            <person name="Andreopoulos B."/>
            <person name="Lipzen A."/>
            <person name="Chen C."/>
            <person name="Yanf M."/>
            <person name="Daum C."/>
            <person name="Ng V."/>
            <person name="Clum A."/>
            <person name="Ohm R."/>
            <person name="Martin F."/>
            <person name="Silar P."/>
            <person name="Natvig D."/>
            <person name="Lalanne C."/>
            <person name="Gautier V."/>
            <person name="Ament-Velasquez S.L."/>
            <person name="Kruys A."/>
            <person name="Hutchinson M.I."/>
            <person name="Powell A.J."/>
            <person name="Barry K."/>
            <person name="Miller A.N."/>
            <person name="Grigoriev I.V."/>
            <person name="Debuchy R."/>
            <person name="Gladieux P."/>
            <person name="Thoren M.H."/>
            <person name="Johannesson H."/>
        </authorList>
    </citation>
    <scope>NUCLEOTIDE SEQUENCE</scope>
    <source>
        <strain evidence="3">CBS 538.74</strain>
    </source>
</reference>
<feature type="transmembrane region" description="Helical" evidence="1">
    <location>
        <begin position="165"/>
        <end position="185"/>
    </location>
</feature>
<dbReference type="Gene3D" id="3.40.50.720">
    <property type="entry name" value="NAD(P)-binding Rossmann-like Domain"/>
    <property type="match status" value="1"/>
</dbReference>
<keyword evidence="1" id="KW-0812">Transmembrane</keyword>
<protein>
    <recommendedName>
        <fullName evidence="2">6-phosphogluconate dehydrogenase NADP-binding domain-containing protein</fullName>
    </recommendedName>
</protein>
<organism evidence="3 4">
    <name type="scientific">Chaetomidium leptoderma</name>
    <dbReference type="NCBI Taxonomy" id="669021"/>
    <lineage>
        <taxon>Eukaryota</taxon>
        <taxon>Fungi</taxon>
        <taxon>Dikarya</taxon>
        <taxon>Ascomycota</taxon>
        <taxon>Pezizomycotina</taxon>
        <taxon>Sordariomycetes</taxon>
        <taxon>Sordariomycetidae</taxon>
        <taxon>Sordariales</taxon>
        <taxon>Chaetomiaceae</taxon>
        <taxon>Chaetomidium</taxon>
    </lineage>
</organism>
<keyword evidence="4" id="KW-1185">Reference proteome</keyword>
<sequence>MATVTSIGIGNMGAALASTLLKSSTPPTLTIWNRTADRPQAQSLTKQGAAFEPSLAAAVARSTTLLICLIDYHTIYVALAAAGLFSKDGTTTTTTTNPQQLPFANKTIINLTNGSPRQARQMEEDGETEALYRNGGGGVAALLLKPIGAVQYVAEDAGAASLYDVAALAGMYGMFIGAFTGMALLKKQWQQGKQREQGKQQGGVAAVAKYLSK</sequence>
<reference evidence="3" key="1">
    <citation type="journal article" date="2023" name="Mol. Phylogenet. Evol.">
        <title>Genome-scale phylogeny and comparative genomics of the fungal order Sordariales.</title>
        <authorList>
            <person name="Hensen N."/>
            <person name="Bonometti L."/>
            <person name="Westerberg I."/>
            <person name="Brannstrom I.O."/>
            <person name="Guillou S."/>
            <person name="Cros-Aarteil S."/>
            <person name="Calhoun S."/>
            <person name="Haridas S."/>
            <person name="Kuo A."/>
            <person name="Mondo S."/>
            <person name="Pangilinan J."/>
            <person name="Riley R."/>
            <person name="LaButti K."/>
            <person name="Andreopoulos B."/>
            <person name="Lipzen A."/>
            <person name="Chen C."/>
            <person name="Yan M."/>
            <person name="Daum C."/>
            <person name="Ng V."/>
            <person name="Clum A."/>
            <person name="Steindorff A."/>
            <person name="Ohm R.A."/>
            <person name="Martin F."/>
            <person name="Silar P."/>
            <person name="Natvig D.O."/>
            <person name="Lalanne C."/>
            <person name="Gautier V."/>
            <person name="Ament-Velasquez S.L."/>
            <person name="Kruys A."/>
            <person name="Hutchinson M.I."/>
            <person name="Powell A.J."/>
            <person name="Barry K."/>
            <person name="Miller A.N."/>
            <person name="Grigoriev I.V."/>
            <person name="Debuchy R."/>
            <person name="Gladieux P."/>
            <person name="Hiltunen Thoren M."/>
            <person name="Johannesson H."/>
        </authorList>
    </citation>
    <scope>NUCLEOTIDE SEQUENCE</scope>
    <source>
        <strain evidence="3">CBS 538.74</strain>
    </source>
</reference>
<dbReference type="InterPro" id="IPR006115">
    <property type="entry name" value="6PGDH_NADP-bd"/>
</dbReference>
<evidence type="ECO:0000313" key="4">
    <source>
        <dbReference type="Proteomes" id="UP001302745"/>
    </source>
</evidence>
<comment type="caution">
    <text evidence="3">The sequence shown here is derived from an EMBL/GenBank/DDBJ whole genome shotgun (WGS) entry which is preliminary data.</text>
</comment>
<keyword evidence="1" id="KW-1133">Transmembrane helix</keyword>
<name>A0AAN6VG79_9PEZI</name>
<dbReference type="GO" id="GO:0050661">
    <property type="term" value="F:NADP binding"/>
    <property type="evidence" value="ECO:0007669"/>
    <property type="project" value="InterPro"/>
</dbReference>
<gene>
    <name evidence="3" type="ORF">C8A00DRAFT_36479</name>
</gene>
<dbReference type="Pfam" id="PF03446">
    <property type="entry name" value="NAD_binding_2"/>
    <property type="match status" value="1"/>
</dbReference>
<evidence type="ECO:0000259" key="2">
    <source>
        <dbReference type="Pfam" id="PF03446"/>
    </source>
</evidence>
<dbReference type="Gene3D" id="1.10.1040.10">
    <property type="entry name" value="N-(1-d-carboxylethyl)-l-norvaline Dehydrogenase, domain 2"/>
    <property type="match status" value="1"/>
</dbReference>
<proteinExistence type="predicted"/>
<dbReference type="AlphaFoldDB" id="A0AAN6VG79"/>
<dbReference type="Proteomes" id="UP001302745">
    <property type="component" value="Unassembled WGS sequence"/>
</dbReference>
<accession>A0AAN6VG79</accession>
<evidence type="ECO:0000313" key="3">
    <source>
        <dbReference type="EMBL" id="KAK4150903.1"/>
    </source>
</evidence>
<dbReference type="InterPro" id="IPR013328">
    <property type="entry name" value="6PGD_dom2"/>
</dbReference>
<dbReference type="SUPFAM" id="SSF51735">
    <property type="entry name" value="NAD(P)-binding Rossmann-fold domains"/>
    <property type="match status" value="1"/>
</dbReference>
<dbReference type="EMBL" id="MU857044">
    <property type="protein sequence ID" value="KAK4150903.1"/>
    <property type="molecule type" value="Genomic_DNA"/>
</dbReference>
<evidence type="ECO:0000256" key="1">
    <source>
        <dbReference type="SAM" id="Phobius"/>
    </source>
</evidence>
<dbReference type="InterPro" id="IPR036291">
    <property type="entry name" value="NAD(P)-bd_dom_sf"/>
</dbReference>